<feature type="non-terminal residue" evidence="1">
    <location>
        <position position="71"/>
    </location>
</feature>
<protein>
    <submittedName>
        <fullName evidence="1">Uncharacterized protein</fullName>
    </submittedName>
</protein>
<reference evidence="1" key="1">
    <citation type="submission" date="2018-05" db="EMBL/GenBank/DDBJ databases">
        <authorList>
            <person name="Lanie J.A."/>
            <person name="Ng W.-L."/>
            <person name="Kazmierczak K.M."/>
            <person name="Andrzejewski T.M."/>
            <person name="Davidsen T.M."/>
            <person name="Wayne K.J."/>
            <person name="Tettelin H."/>
            <person name="Glass J.I."/>
            <person name="Rusch D."/>
            <person name="Podicherti R."/>
            <person name="Tsui H.-C.T."/>
            <person name="Winkler M.E."/>
        </authorList>
    </citation>
    <scope>NUCLEOTIDE SEQUENCE</scope>
</reference>
<sequence length="71" mass="7828">MRNTVIIFLFLAYGHETMAQSDSVPATPSEQPVVSDVSTLAPPFTDYTENRVNRALHFALELGVWGSSSAW</sequence>
<evidence type="ECO:0000313" key="1">
    <source>
        <dbReference type="EMBL" id="SVB31798.1"/>
    </source>
</evidence>
<proteinExistence type="predicted"/>
<organism evidence="1">
    <name type="scientific">marine metagenome</name>
    <dbReference type="NCBI Taxonomy" id="408172"/>
    <lineage>
        <taxon>unclassified sequences</taxon>
        <taxon>metagenomes</taxon>
        <taxon>ecological metagenomes</taxon>
    </lineage>
</organism>
<name>A0A382D024_9ZZZZ</name>
<gene>
    <name evidence="1" type="ORF">METZ01_LOCUS184652</name>
</gene>
<dbReference type="AlphaFoldDB" id="A0A382D024"/>
<accession>A0A382D024</accession>
<dbReference type="EMBL" id="UINC01036990">
    <property type="protein sequence ID" value="SVB31798.1"/>
    <property type="molecule type" value="Genomic_DNA"/>
</dbReference>